<feature type="domain" description="TPM" evidence="3">
    <location>
        <begin position="59"/>
        <end position="183"/>
    </location>
</feature>
<keyword evidence="2" id="KW-0812">Transmembrane</keyword>
<feature type="region of interest" description="Disordered" evidence="1">
    <location>
        <begin position="186"/>
        <end position="205"/>
    </location>
</feature>
<keyword evidence="2" id="KW-0472">Membrane</keyword>
<name>A0AAW9Q152_9CYAN</name>
<dbReference type="PANTHER" id="PTHR30373">
    <property type="entry name" value="UPF0603 PROTEIN YGCG"/>
    <property type="match status" value="1"/>
</dbReference>
<comment type="caution">
    <text evidence="4">The sequence shown here is derived from an EMBL/GenBank/DDBJ whole genome shotgun (WGS) entry which is preliminary data.</text>
</comment>
<dbReference type="RefSeq" id="WP_330483384.1">
    <property type="nucleotide sequence ID" value="NZ_JAZBJZ010000029.1"/>
</dbReference>
<evidence type="ECO:0000313" key="4">
    <source>
        <dbReference type="EMBL" id="MEE3716955.1"/>
    </source>
</evidence>
<keyword evidence="5" id="KW-1185">Reference proteome</keyword>
<dbReference type="Proteomes" id="UP001333818">
    <property type="component" value="Unassembled WGS sequence"/>
</dbReference>
<evidence type="ECO:0000256" key="1">
    <source>
        <dbReference type="SAM" id="MobiDB-lite"/>
    </source>
</evidence>
<gene>
    <name evidence="4" type="ORF">V2H45_09380</name>
</gene>
<feature type="transmembrane region" description="Helical" evidence="2">
    <location>
        <begin position="210"/>
        <end position="229"/>
    </location>
</feature>
<reference evidence="4" key="1">
    <citation type="submission" date="2024-01" db="EMBL/GenBank/DDBJ databases">
        <title>Bank of Algae and Cyanobacteria of the Azores (BACA) strain genomes.</title>
        <authorList>
            <person name="Luz R."/>
            <person name="Cordeiro R."/>
            <person name="Fonseca A."/>
            <person name="Goncalves V."/>
        </authorList>
    </citation>
    <scope>NUCLEOTIDE SEQUENCE</scope>
    <source>
        <strain evidence="4">BACA0141</strain>
    </source>
</reference>
<accession>A0AAW9Q152</accession>
<evidence type="ECO:0000313" key="5">
    <source>
        <dbReference type="Proteomes" id="UP001333818"/>
    </source>
</evidence>
<dbReference type="EMBL" id="JAZBJZ010000029">
    <property type="protein sequence ID" value="MEE3716955.1"/>
    <property type="molecule type" value="Genomic_DNA"/>
</dbReference>
<dbReference type="AlphaFoldDB" id="A0AAW9Q152"/>
<protein>
    <submittedName>
        <fullName evidence="4">TPM domain-containing protein</fullName>
    </submittedName>
</protein>
<evidence type="ECO:0000256" key="2">
    <source>
        <dbReference type="SAM" id="Phobius"/>
    </source>
</evidence>
<feature type="compositionally biased region" description="Gly residues" evidence="1">
    <location>
        <begin position="387"/>
        <end position="413"/>
    </location>
</feature>
<proteinExistence type="predicted"/>
<dbReference type="PANTHER" id="PTHR30373:SF2">
    <property type="entry name" value="UPF0603 PROTEIN YGCG"/>
    <property type="match status" value="1"/>
</dbReference>
<sequence>MRLSQIANDMLRKTLQDRYLKWLLLGIVQCFMLLNFISPAWAVTIQAVPNPRHIYGGWVSDMANLLPPEIEVLLNEQISALEAKNGIEIAIVTVPDTAPSETAKQFATQLFKFWGIGKKHLNNGVLFLISERDRRIEIETGYGIEPILPDLEVGKIVQTKIIPFFKRNDFAGGTVAGTQAIVTTLSMPPKGENPDVRAQPSTSGSSDLQWVWIPIYLIAVGTYAVWAAIGKRVKTLFPTAIAPAGVSRIDVQNDEAIACAVCKQPMQKLDRDLVLSSLQAPQKIAQELGSIRVDGWQCPTCRPQLTGLGFHLRTHVVNDYSFHLCPTCRELTVSKTFQELAPATKSETGKRLAIAKCACCEYSEELEEIVPMLSDSSTFDPICSDSGDGGGGGSGGGDFGGGDSGGGGDGGSW</sequence>
<evidence type="ECO:0000259" key="3">
    <source>
        <dbReference type="Pfam" id="PF04536"/>
    </source>
</evidence>
<feature type="region of interest" description="Disordered" evidence="1">
    <location>
        <begin position="384"/>
        <end position="413"/>
    </location>
</feature>
<dbReference type="Gene3D" id="3.10.310.50">
    <property type="match status" value="1"/>
</dbReference>
<keyword evidence="2" id="KW-1133">Transmembrane helix</keyword>
<organism evidence="4 5">
    <name type="scientific">Tumidithrix elongata BACA0141</name>
    <dbReference type="NCBI Taxonomy" id="2716417"/>
    <lineage>
        <taxon>Bacteria</taxon>
        <taxon>Bacillati</taxon>
        <taxon>Cyanobacteriota</taxon>
        <taxon>Cyanophyceae</taxon>
        <taxon>Pseudanabaenales</taxon>
        <taxon>Pseudanabaenaceae</taxon>
        <taxon>Tumidithrix</taxon>
        <taxon>Tumidithrix elongata</taxon>
    </lineage>
</organism>
<dbReference type="Pfam" id="PF04536">
    <property type="entry name" value="TPM_phosphatase"/>
    <property type="match status" value="1"/>
</dbReference>
<dbReference type="InterPro" id="IPR007621">
    <property type="entry name" value="TPM_dom"/>
</dbReference>